<sequence length="106" mass="11631">MFGFFRSLPSVHQVNGSFFSSIRKTLAVNSPKTLKLIILMLKESLLVLLIDQFKNLTKAEEENAIAPYQFPLQTGAIAVSCIYDSGRLAYGLQTAPIALLDAAKLV</sequence>
<protein>
    <submittedName>
        <fullName evidence="1">Uncharacterized protein</fullName>
    </submittedName>
</protein>
<dbReference type="EMBL" id="BAABRL010000001">
    <property type="protein sequence ID" value="GAA5493902.1"/>
    <property type="molecule type" value="Genomic_DNA"/>
</dbReference>
<name>A0ABP9UU79_9BACT</name>
<keyword evidence="2" id="KW-1185">Reference proteome</keyword>
<organism evidence="1 2">
    <name type="scientific">Rubritalea halochordaticola</name>
    <dbReference type="NCBI Taxonomy" id="714537"/>
    <lineage>
        <taxon>Bacteria</taxon>
        <taxon>Pseudomonadati</taxon>
        <taxon>Verrucomicrobiota</taxon>
        <taxon>Verrucomicrobiia</taxon>
        <taxon>Verrucomicrobiales</taxon>
        <taxon>Rubritaleaceae</taxon>
        <taxon>Rubritalea</taxon>
    </lineage>
</organism>
<evidence type="ECO:0000313" key="1">
    <source>
        <dbReference type="EMBL" id="GAA5493902.1"/>
    </source>
</evidence>
<accession>A0ABP9UU79</accession>
<proteinExistence type="predicted"/>
<reference evidence="1 2" key="1">
    <citation type="submission" date="2024-02" db="EMBL/GenBank/DDBJ databases">
        <title>Rubritalea halochordaticola NBRC 107102.</title>
        <authorList>
            <person name="Ichikawa N."/>
            <person name="Katano-Makiyama Y."/>
            <person name="Hidaka K."/>
        </authorList>
    </citation>
    <scope>NUCLEOTIDE SEQUENCE [LARGE SCALE GENOMIC DNA]</scope>
    <source>
        <strain evidence="1 2">NBRC 107102</strain>
    </source>
</reference>
<evidence type="ECO:0000313" key="2">
    <source>
        <dbReference type="Proteomes" id="UP001424741"/>
    </source>
</evidence>
<comment type="caution">
    <text evidence="1">The sequence shown here is derived from an EMBL/GenBank/DDBJ whole genome shotgun (WGS) entry which is preliminary data.</text>
</comment>
<gene>
    <name evidence="1" type="ORF">Rhal01_00054</name>
</gene>
<dbReference type="Proteomes" id="UP001424741">
    <property type="component" value="Unassembled WGS sequence"/>
</dbReference>